<feature type="region of interest" description="Disordered" evidence="7">
    <location>
        <begin position="15"/>
        <end position="42"/>
    </location>
</feature>
<dbReference type="GO" id="GO:0016747">
    <property type="term" value="F:acyltransferase activity, transferring groups other than amino-acyl groups"/>
    <property type="evidence" value="ECO:0007669"/>
    <property type="project" value="InterPro"/>
</dbReference>
<reference evidence="10 11" key="1">
    <citation type="journal article" date="2021" name="Nat. Plants">
        <title>The Taxus genome provides insights into paclitaxel biosynthesis.</title>
        <authorList>
            <person name="Xiong X."/>
            <person name="Gou J."/>
            <person name="Liao Q."/>
            <person name="Li Y."/>
            <person name="Zhou Q."/>
            <person name="Bi G."/>
            <person name="Li C."/>
            <person name="Du R."/>
            <person name="Wang X."/>
            <person name="Sun T."/>
            <person name="Guo L."/>
            <person name="Liang H."/>
            <person name="Lu P."/>
            <person name="Wu Y."/>
            <person name="Zhang Z."/>
            <person name="Ro D.K."/>
            <person name="Shang Y."/>
            <person name="Huang S."/>
            <person name="Yan J."/>
        </authorList>
    </citation>
    <scope>NUCLEOTIDE SEQUENCE [LARGE SCALE GENOMIC DNA]</scope>
    <source>
        <strain evidence="10">Ta-2019</strain>
    </source>
</reference>
<dbReference type="GO" id="GO:0006357">
    <property type="term" value="P:regulation of transcription by RNA polymerase II"/>
    <property type="evidence" value="ECO:0007669"/>
    <property type="project" value="TreeGrafter"/>
</dbReference>
<proteinExistence type="predicted"/>
<feature type="compositionally biased region" description="Basic and acidic residues" evidence="7">
    <location>
        <begin position="173"/>
        <end position="183"/>
    </location>
</feature>
<feature type="domain" description="N-acetyltransferase" evidence="9">
    <location>
        <begin position="1179"/>
        <end position="1311"/>
    </location>
</feature>
<organism evidence="10 11">
    <name type="scientific">Taxus chinensis</name>
    <name type="common">Chinese yew</name>
    <name type="synonym">Taxus wallichiana var. chinensis</name>
    <dbReference type="NCBI Taxonomy" id="29808"/>
    <lineage>
        <taxon>Eukaryota</taxon>
        <taxon>Viridiplantae</taxon>
        <taxon>Streptophyta</taxon>
        <taxon>Embryophyta</taxon>
        <taxon>Tracheophyta</taxon>
        <taxon>Spermatophyta</taxon>
        <taxon>Pinopsida</taxon>
        <taxon>Pinidae</taxon>
        <taxon>Conifers II</taxon>
        <taxon>Cupressales</taxon>
        <taxon>Taxaceae</taxon>
        <taxon>Taxus</taxon>
    </lineage>
</organism>
<keyword evidence="4" id="KW-0862">Zinc</keyword>
<feature type="region of interest" description="Disordered" evidence="7">
    <location>
        <begin position="419"/>
        <end position="461"/>
    </location>
</feature>
<sequence length="1329" mass="148076">MAEEKEEGYRVSLAENMVGGSNGMGQPVFDETHARDEKSYVRTRRRPHRKLRLFEDDDDDDVGVIGLDVRGSGCEGKGNSLGPTGQINEEKISDQHGVDAEFVISSKQNEAEGAEFGITTKAVEDEVSPEFGILSKNIDADGRSAELGILCKESDVENGGIAEFEILSKKPIEADVDDNKIAEPRISGKKNEGDLDERLSLKDNEVNAGDRLSLEKNQDDASERHSLETNENVDERLSLEEKEDEAKKLSRKRISVSVGDGDDGSTELRLLRKKSEAAVDERDGIAEFRFSKKKNEVNVDGLNNGSAELGLLTNKNEAGGDDGGDGSVDFRILRKRKRVAHDDEADREDGNAKLLLERKRRTRVDYNDRSRVKEGSVVQMKLPGDYKIDKKSSALEGKKSLNRNLEGTLIIQVSKGDVNAHKTSGNSGDTHSGKKLEKKPRENRTDILSMGARKSDHRSSNGASIETLMQGILLRPNAGDNSGDGRIHKNISGIGVESSAMDDCETKNTHRLNKHKGGAVTTQLGSKSLDRDSLRRKKSDVQGKNNAAIVSPKNDSLSLLQKQNKISKSSPTLQKEIKIPMERKTTVAYLAEETKRTMSPLAKETETPELSLADKKERLKSPLAKETKTPRSFLAKETKSMQRIARSENRKRLRERLRDALVAAGWKIDLRPRKGKNYDDNVYISPSGTSFWSLPKAWNALKGSLGQNSGITEGIAGSSEESNETERPKQADRVRAANILVPKVCDEDLSLLQRKRRRKMEESERKDVKRMKKKKSSHDVVSVGISISVIKSKEEKNKRDGSTNKIRKDGKRVKIQNSSINMNDKLMYQTQVGKGLSLAQTSNLTPISGQNPSKRRLHGEPERKHSTSKAVKKNKNRRGGCGLLVRSSKKGDRRPGEQGVSSIVKRTVIAWLVDVGIVPENECVQYWNKKGTRVMLEGLVRKDGILCECCNKVISVSKFEDHAGATRHRPFENIYLSSGKSLTQCLREAWDTQDEPRKCGKSIIEIDEDDQNDDTCGLCGDGGDLICCDKCPSTFHQDCLELKSIPEGDWYCLNCTCEICGTVGHVGENSTSKITDVLCCEQCEHEYHKKCLQERGIEVFYSVLNNSSFCGKSCHKVCVGLNSLLGTSSPLGDGFSWTLLRRSDDEQHMSSSQGSSQDRMAECNAKLSVAHIVMDECFMPIVDKRTNIDMVSNVVFSCWSNFNRLNYQGFYTAVLEKDDEIISVASIRIHGARLAEMPLIGTRHHYRRQGMCRRLVNAIEKMLLSLRVEKLILPAVPDLLQTWTVAFGFNPLEDSHKNEIRHLNLMVFPGTDLLQKQICKREMPTYEPA</sequence>
<feature type="region of interest" description="Disordered" evidence="7">
    <location>
        <begin position="756"/>
        <end position="778"/>
    </location>
</feature>
<dbReference type="InterPro" id="IPR056511">
    <property type="entry name" value="IDM1_C"/>
</dbReference>
<comment type="caution">
    <text evidence="10">The sequence shown here is derived from an EMBL/GenBank/DDBJ whole genome shotgun (WGS) entry which is preliminary data.</text>
</comment>
<dbReference type="InterPro" id="IPR054292">
    <property type="entry name" value="DUF7028"/>
</dbReference>
<dbReference type="Pfam" id="PF16135">
    <property type="entry name" value="TDBD"/>
    <property type="match status" value="1"/>
</dbReference>
<dbReference type="GO" id="GO:0003714">
    <property type="term" value="F:transcription corepressor activity"/>
    <property type="evidence" value="ECO:0007669"/>
    <property type="project" value="InterPro"/>
</dbReference>
<dbReference type="CDD" id="cd04301">
    <property type="entry name" value="NAT_SF"/>
    <property type="match status" value="1"/>
</dbReference>
<feature type="region of interest" description="Disordered" evidence="7">
    <location>
        <begin position="792"/>
        <end position="811"/>
    </location>
</feature>
<dbReference type="PANTHER" id="PTHR46309:SF1">
    <property type="entry name" value="PHD FINGER PROTEIN 12"/>
    <property type="match status" value="1"/>
</dbReference>
<dbReference type="PANTHER" id="PTHR46309">
    <property type="entry name" value="PHD FINGER PROTEIN 12"/>
    <property type="match status" value="1"/>
</dbReference>
<dbReference type="InterPro" id="IPR019787">
    <property type="entry name" value="Znf_PHD-finger"/>
</dbReference>
<dbReference type="GO" id="GO:0005634">
    <property type="term" value="C:nucleus"/>
    <property type="evidence" value="ECO:0007669"/>
    <property type="project" value="UniProtKB-SubCell"/>
</dbReference>
<dbReference type="Proteomes" id="UP000824469">
    <property type="component" value="Unassembled WGS sequence"/>
</dbReference>
<dbReference type="InterPro" id="IPR001965">
    <property type="entry name" value="Znf_PHD"/>
</dbReference>
<feature type="region of interest" description="Disordered" evidence="7">
    <location>
        <begin position="513"/>
        <end position="544"/>
    </location>
</feature>
<dbReference type="InterPro" id="IPR013083">
    <property type="entry name" value="Znf_RING/FYVE/PHD"/>
</dbReference>
<dbReference type="PROSITE" id="PS51186">
    <property type="entry name" value="GNAT"/>
    <property type="match status" value="1"/>
</dbReference>
<feature type="region of interest" description="Disordered" evidence="7">
    <location>
        <begin position="173"/>
        <end position="267"/>
    </location>
</feature>
<dbReference type="InterPro" id="IPR000182">
    <property type="entry name" value="GNAT_dom"/>
</dbReference>
<dbReference type="InterPro" id="IPR032308">
    <property type="entry name" value="TDBD"/>
</dbReference>
<evidence type="ECO:0000256" key="2">
    <source>
        <dbReference type="ARBA" id="ARBA00022723"/>
    </source>
</evidence>
<evidence type="ECO:0000259" key="8">
    <source>
        <dbReference type="PROSITE" id="PS50016"/>
    </source>
</evidence>
<dbReference type="SUPFAM" id="SSF55729">
    <property type="entry name" value="Acyl-CoA N-acyltransferases (Nat)"/>
    <property type="match status" value="1"/>
</dbReference>
<dbReference type="Pfam" id="PF23209">
    <property type="entry name" value="IDM1_C"/>
    <property type="match status" value="1"/>
</dbReference>
<dbReference type="Gene3D" id="3.40.630.30">
    <property type="match status" value="1"/>
</dbReference>
<feature type="compositionally biased region" description="Basic and acidic residues" evidence="7">
    <location>
        <begin position="30"/>
        <end position="40"/>
    </location>
</feature>
<keyword evidence="5" id="KW-0539">Nucleus</keyword>
<dbReference type="InterPro" id="IPR011011">
    <property type="entry name" value="Znf_FYVE_PHD"/>
</dbReference>
<evidence type="ECO:0000313" key="10">
    <source>
        <dbReference type="EMBL" id="KAH9318462.1"/>
    </source>
</evidence>
<feature type="compositionally biased region" description="Basic and acidic residues" evidence="7">
    <location>
        <begin position="189"/>
        <end position="205"/>
    </location>
</feature>
<dbReference type="EMBL" id="JAHRHJ020000004">
    <property type="protein sequence ID" value="KAH9318462.1"/>
    <property type="molecule type" value="Genomic_DNA"/>
</dbReference>
<feature type="compositionally biased region" description="Polar residues" evidence="7">
    <location>
        <begin position="841"/>
        <end position="852"/>
    </location>
</feature>
<feature type="compositionally biased region" description="Polar residues" evidence="7">
    <location>
        <begin position="421"/>
        <end position="430"/>
    </location>
</feature>
<feature type="non-terminal residue" evidence="10">
    <location>
        <position position="1329"/>
    </location>
</feature>
<protein>
    <submittedName>
        <fullName evidence="10">Uncharacterized protein</fullName>
    </submittedName>
</protein>
<dbReference type="SMART" id="SM00249">
    <property type="entry name" value="PHD"/>
    <property type="match status" value="2"/>
</dbReference>
<evidence type="ECO:0000259" key="9">
    <source>
        <dbReference type="PROSITE" id="PS51186"/>
    </source>
</evidence>
<gene>
    <name evidence="10" type="ORF">KI387_020231</name>
</gene>
<accession>A0AA38G8L6</accession>
<dbReference type="GO" id="GO:0008270">
    <property type="term" value="F:zinc ion binding"/>
    <property type="evidence" value="ECO:0007669"/>
    <property type="project" value="UniProtKB-KW"/>
</dbReference>
<feature type="domain" description="PHD-type" evidence="8">
    <location>
        <begin position="1013"/>
        <end position="1058"/>
    </location>
</feature>
<name>A0AA38G8L6_TAXCH</name>
<dbReference type="PROSITE" id="PS50016">
    <property type="entry name" value="ZF_PHD_2"/>
    <property type="match status" value="1"/>
</dbReference>
<feature type="compositionally biased region" description="Basic and acidic residues" evidence="7">
    <location>
        <begin position="431"/>
        <end position="445"/>
    </location>
</feature>
<dbReference type="Gene3D" id="3.30.40.10">
    <property type="entry name" value="Zinc/RING finger domain, C3HC4 (zinc finger)"/>
    <property type="match status" value="1"/>
</dbReference>
<evidence type="ECO:0000313" key="11">
    <source>
        <dbReference type="Proteomes" id="UP000824469"/>
    </source>
</evidence>
<feature type="region of interest" description="Disordered" evidence="7">
    <location>
        <begin position="841"/>
        <end position="899"/>
    </location>
</feature>
<dbReference type="SUPFAM" id="SSF57903">
    <property type="entry name" value="FYVE/PHD zinc finger"/>
    <property type="match status" value="1"/>
</dbReference>
<feature type="compositionally biased region" description="Basic and acidic residues" evidence="7">
    <location>
        <begin position="724"/>
        <end position="733"/>
    </location>
</feature>
<feature type="region of interest" description="Disordered" evidence="7">
    <location>
        <begin position="712"/>
        <end position="733"/>
    </location>
</feature>
<dbReference type="Pfam" id="PF00628">
    <property type="entry name" value="PHD"/>
    <property type="match status" value="1"/>
</dbReference>
<evidence type="ECO:0000256" key="6">
    <source>
        <dbReference type="PROSITE-ProRule" id="PRU00146"/>
    </source>
</evidence>
<keyword evidence="11" id="KW-1185">Reference proteome</keyword>
<dbReference type="CDD" id="cd15532">
    <property type="entry name" value="PHD2_CHD_II"/>
    <property type="match status" value="1"/>
</dbReference>
<feature type="compositionally biased region" description="Basic and acidic residues" evidence="7">
    <location>
        <begin position="792"/>
        <end position="802"/>
    </location>
</feature>
<evidence type="ECO:0000256" key="3">
    <source>
        <dbReference type="ARBA" id="ARBA00022771"/>
    </source>
</evidence>
<comment type="subcellular location">
    <subcellularLocation>
        <location evidence="1">Nucleus</location>
    </subcellularLocation>
</comment>
<feature type="compositionally biased region" description="Basic residues" evidence="7">
    <location>
        <begin position="866"/>
        <end position="878"/>
    </location>
</feature>
<feature type="compositionally biased region" description="Basic and acidic residues" evidence="7">
    <location>
        <begin position="212"/>
        <end position="248"/>
    </location>
</feature>
<dbReference type="InterPro" id="IPR016181">
    <property type="entry name" value="Acyl_CoA_acyltransferase"/>
</dbReference>
<evidence type="ECO:0000256" key="7">
    <source>
        <dbReference type="SAM" id="MobiDB-lite"/>
    </source>
</evidence>
<evidence type="ECO:0000256" key="5">
    <source>
        <dbReference type="ARBA" id="ARBA00023242"/>
    </source>
</evidence>
<evidence type="ECO:0000256" key="4">
    <source>
        <dbReference type="ARBA" id="ARBA00022833"/>
    </source>
</evidence>
<evidence type="ECO:0000256" key="1">
    <source>
        <dbReference type="ARBA" id="ARBA00004123"/>
    </source>
</evidence>
<keyword evidence="2" id="KW-0479">Metal-binding</keyword>
<dbReference type="InterPro" id="IPR042163">
    <property type="entry name" value="PHF12"/>
</dbReference>
<dbReference type="Pfam" id="PF22970">
    <property type="entry name" value="DUF7028"/>
    <property type="match status" value="1"/>
</dbReference>
<keyword evidence="3 6" id="KW-0863">Zinc-finger</keyword>